<dbReference type="InterPro" id="IPR002110">
    <property type="entry name" value="Ankyrin_rpt"/>
</dbReference>
<keyword evidence="5 7" id="KW-0040">ANK repeat</keyword>
<reference evidence="9 10" key="1">
    <citation type="journal article" date="2018" name="Science">
        <title>The opium poppy genome and morphinan production.</title>
        <authorList>
            <person name="Guo L."/>
            <person name="Winzer T."/>
            <person name="Yang X."/>
            <person name="Li Y."/>
            <person name="Ning Z."/>
            <person name="He Z."/>
            <person name="Teodor R."/>
            <person name="Lu Y."/>
            <person name="Bowser T.A."/>
            <person name="Graham I.A."/>
            <person name="Ye K."/>
        </authorList>
    </citation>
    <scope>NUCLEOTIDE SEQUENCE [LARGE SCALE GENOMIC DNA]</scope>
    <source>
        <strain evidence="10">cv. HN1</strain>
        <tissue evidence="9">Leaves</tissue>
    </source>
</reference>
<dbReference type="Pfam" id="PF13962">
    <property type="entry name" value="PGG"/>
    <property type="match status" value="1"/>
</dbReference>
<sequence length="438" mass="49117">MERLLEVSQKGNVHSLRKLLEEVPSLTLDEVFTSFCRTPLHIAVMCGRADMVKEILAIKPELALKVDSQGFTPLHQASARWHLNMVKVLVNANPDACMVQDQDGRTPLHLAVMNDRVKTVKMLLQERPEAIHLRNARNETILHFCVKNNGTVETLRFLVENSTGDQPANRDYSISVNSKDVDGNTILHLAAETGNMKVVKFLVDSGIVRVEINALNNKNLKAFDMLPETVKNELEIGCFYYYGPSENKKTKNDHKGRKERVNTLMVVATLIAGIAFQAANNPPGGLWQQDTKVSSSTDPNTFTYYLNGMLGTRMSVDLASYLLDLTYGERKSYSGNSVAALNNTKYNYTTTDTFTSARFVLDLLQSSYINNNVTTYSGVILEENDFRNIISDYNRSSGGDFFPYLMFYAGTPIMAYFNPTNYILYMVTNVVAFLVSVT</sequence>
<comment type="subcellular location">
    <subcellularLocation>
        <location evidence="1">Membrane</location>
        <topology evidence="1">Multi-pass membrane protein</topology>
    </subcellularLocation>
</comment>
<keyword evidence="6" id="KW-0472">Membrane</keyword>
<name>A0A4Y7IY34_PAPSO</name>
<keyword evidence="10" id="KW-1185">Reference proteome</keyword>
<evidence type="ECO:0000256" key="6">
    <source>
        <dbReference type="ARBA" id="ARBA00023136"/>
    </source>
</evidence>
<dbReference type="GO" id="GO:0005886">
    <property type="term" value="C:plasma membrane"/>
    <property type="evidence" value="ECO:0007669"/>
    <property type="project" value="TreeGrafter"/>
</dbReference>
<organism evidence="9 10">
    <name type="scientific">Papaver somniferum</name>
    <name type="common">Opium poppy</name>
    <dbReference type="NCBI Taxonomy" id="3469"/>
    <lineage>
        <taxon>Eukaryota</taxon>
        <taxon>Viridiplantae</taxon>
        <taxon>Streptophyta</taxon>
        <taxon>Embryophyta</taxon>
        <taxon>Tracheophyta</taxon>
        <taxon>Spermatophyta</taxon>
        <taxon>Magnoliopsida</taxon>
        <taxon>Ranunculales</taxon>
        <taxon>Papaveraceae</taxon>
        <taxon>Papaveroideae</taxon>
        <taxon>Papaver</taxon>
    </lineage>
</organism>
<keyword evidence="2" id="KW-0812">Transmembrane</keyword>
<dbReference type="PROSITE" id="PS50088">
    <property type="entry name" value="ANK_REPEAT"/>
    <property type="match status" value="3"/>
</dbReference>
<feature type="repeat" description="ANK" evidence="7">
    <location>
        <begin position="103"/>
        <end position="125"/>
    </location>
</feature>
<dbReference type="STRING" id="3469.A0A4Y7IY34"/>
<keyword evidence="3" id="KW-0677">Repeat</keyword>
<protein>
    <recommendedName>
        <fullName evidence="8">PGG domain-containing protein</fullName>
    </recommendedName>
</protein>
<evidence type="ECO:0000256" key="5">
    <source>
        <dbReference type="ARBA" id="ARBA00023043"/>
    </source>
</evidence>
<dbReference type="Pfam" id="PF00023">
    <property type="entry name" value="Ank"/>
    <property type="match status" value="2"/>
</dbReference>
<keyword evidence="4" id="KW-1133">Transmembrane helix</keyword>
<feature type="repeat" description="ANK" evidence="7">
    <location>
        <begin position="182"/>
        <end position="206"/>
    </location>
</feature>
<evidence type="ECO:0000256" key="3">
    <source>
        <dbReference type="ARBA" id="ARBA00022737"/>
    </source>
</evidence>
<gene>
    <name evidence="9" type="ORF">C5167_021133</name>
</gene>
<proteinExistence type="predicted"/>
<evidence type="ECO:0000313" key="10">
    <source>
        <dbReference type="Proteomes" id="UP000316621"/>
    </source>
</evidence>
<evidence type="ECO:0000256" key="7">
    <source>
        <dbReference type="PROSITE-ProRule" id="PRU00023"/>
    </source>
</evidence>
<dbReference type="InterPro" id="IPR036770">
    <property type="entry name" value="Ankyrin_rpt-contain_sf"/>
</dbReference>
<dbReference type="Proteomes" id="UP000316621">
    <property type="component" value="Chromosome 2"/>
</dbReference>
<evidence type="ECO:0000256" key="1">
    <source>
        <dbReference type="ARBA" id="ARBA00004141"/>
    </source>
</evidence>
<dbReference type="OMA" id="EWIRDIT"/>
<dbReference type="Gene3D" id="1.25.40.20">
    <property type="entry name" value="Ankyrin repeat-containing domain"/>
    <property type="match status" value="1"/>
</dbReference>
<dbReference type="EMBL" id="CM010716">
    <property type="protein sequence ID" value="RZC52710.1"/>
    <property type="molecule type" value="Genomic_DNA"/>
</dbReference>
<dbReference type="Pfam" id="PF12796">
    <property type="entry name" value="Ank_2"/>
    <property type="match status" value="1"/>
</dbReference>
<dbReference type="InterPro" id="IPR026961">
    <property type="entry name" value="PGG_dom"/>
</dbReference>
<dbReference type="AlphaFoldDB" id="A0A4Y7IY34"/>
<evidence type="ECO:0000259" key="8">
    <source>
        <dbReference type="Pfam" id="PF13962"/>
    </source>
</evidence>
<feature type="repeat" description="ANK" evidence="7">
    <location>
        <begin position="69"/>
        <end position="101"/>
    </location>
</feature>
<accession>A0A4Y7IY34</accession>
<evidence type="ECO:0000313" key="9">
    <source>
        <dbReference type="EMBL" id="RZC52710.1"/>
    </source>
</evidence>
<dbReference type="PANTHER" id="PTHR24186">
    <property type="entry name" value="PROTEIN PHOSPHATASE 1 REGULATORY SUBUNIT"/>
    <property type="match status" value="1"/>
</dbReference>
<dbReference type="SUPFAM" id="SSF48403">
    <property type="entry name" value="Ankyrin repeat"/>
    <property type="match status" value="1"/>
</dbReference>
<dbReference type="PROSITE" id="PS50297">
    <property type="entry name" value="ANK_REP_REGION"/>
    <property type="match status" value="3"/>
</dbReference>
<dbReference type="PANTHER" id="PTHR24186:SF37">
    <property type="entry name" value="PGG DOMAIN-CONTAINING PROTEIN"/>
    <property type="match status" value="1"/>
</dbReference>
<dbReference type="SMART" id="SM00248">
    <property type="entry name" value="ANK"/>
    <property type="match status" value="5"/>
</dbReference>
<dbReference type="Gramene" id="RZC52710">
    <property type="protein sequence ID" value="RZC52710"/>
    <property type="gene ID" value="C5167_021133"/>
</dbReference>
<evidence type="ECO:0000256" key="4">
    <source>
        <dbReference type="ARBA" id="ARBA00022989"/>
    </source>
</evidence>
<evidence type="ECO:0000256" key="2">
    <source>
        <dbReference type="ARBA" id="ARBA00022692"/>
    </source>
</evidence>
<dbReference type="OrthoDB" id="7729168at2759"/>
<feature type="domain" description="PGG" evidence="8">
    <location>
        <begin position="256"/>
        <end position="296"/>
    </location>
</feature>